<evidence type="ECO:0000313" key="7">
    <source>
        <dbReference type="Proteomes" id="UP000568664"/>
    </source>
</evidence>
<dbReference type="Gene3D" id="1.10.490.10">
    <property type="entry name" value="Globins"/>
    <property type="match status" value="1"/>
</dbReference>
<dbReference type="GO" id="GO:0019825">
    <property type="term" value="F:oxygen binding"/>
    <property type="evidence" value="ECO:0007669"/>
    <property type="project" value="InterPro"/>
</dbReference>
<comment type="caution">
    <text evidence="6">The sequence shown here is derived from an EMBL/GenBank/DDBJ whole genome shotgun (WGS) entry which is preliminary data.</text>
</comment>
<dbReference type="GO" id="GO:0020037">
    <property type="term" value="F:heme binding"/>
    <property type="evidence" value="ECO:0007669"/>
    <property type="project" value="InterPro"/>
</dbReference>
<dbReference type="GO" id="GO:0046872">
    <property type="term" value="F:metal ion binding"/>
    <property type="evidence" value="ECO:0007669"/>
    <property type="project" value="UniProtKB-KW"/>
</dbReference>
<dbReference type="InterPro" id="IPR044203">
    <property type="entry name" value="GlbO/GLB3-like"/>
</dbReference>
<name>A0A7Y0LA85_9GAMM</name>
<keyword evidence="4" id="KW-0408">Iron</keyword>
<evidence type="ECO:0000256" key="2">
    <source>
        <dbReference type="ARBA" id="ARBA00022617"/>
    </source>
</evidence>
<gene>
    <name evidence="6" type="ORF">HII17_04590</name>
</gene>
<dbReference type="Proteomes" id="UP000568664">
    <property type="component" value="Unassembled WGS sequence"/>
</dbReference>
<accession>A0A7Y0LA85</accession>
<comment type="similarity">
    <text evidence="5">Belongs to the truncated hemoglobin family. Group II subfamily.</text>
</comment>
<evidence type="ECO:0000256" key="3">
    <source>
        <dbReference type="ARBA" id="ARBA00022723"/>
    </source>
</evidence>
<keyword evidence="1" id="KW-0813">Transport</keyword>
<dbReference type="InterPro" id="IPR009050">
    <property type="entry name" value="Globin-like_sf"/>
</dbReference>
<dbReference type="CDD" id="cd14773">
    <property type="entry name" value="TrHb2_PhHbO-like_O"/>
    <property type="match status" value="1"/>
</dbReference>
<organism evidence="6 7">
    <name type="scientific">Thalassotalea algicola</name>
    <dbReference type="NCBI Taxonomy" id="2716224"/>
    <lineage>
        <taxon>Bacteria</taxon>
        <taxon>Pseudomonadati</taxon>
        <taxon>Pseudomonadota</taxon>
        <taxon>Gammaproteobacteria</taxon>
        <taxon>Alteromonadales</taxon>
        <taxon>Colwelliaceae</taxon>
        <taxon>Thalassotalea</taxon>
    </lineage>
</organism>
<dbReference type="EMBL" id="JABBXH010000001">
    <property type="protein sequence ID" value="NMP30834.1"/>
    <property type="molecule type" value="Genomic_DNA"/>
</dbReference>
<evidence type="ECO:0000313" key="6">
    <source>
        <dbReference type="EMBL" id="NMP30834.1"/>
    </source>
</evidence>
<dbReference type="InterPro" id="IPR001486">
    <property type="entry name" value="Hemoglobin_trunc"/>
</dbReference>
<keyword evidence="3" id="KW-0479">Metal-binding</keyword>
<evidence type="ECO:0000256" key="1">
    <source>
        <dbReference type="ARBA" id="ARBA00022448"/>
    </source>
</evidence>
<dbReference type="Pfam" id="PF01152">
    <property type="entry name" value="Bac_globin"/>
    <property type="match status" value="1"/>
</dbReference>
<dbReference type="AlphaFoldDB" id="A0A7Y0LA85"/>
<keyword evidence="2" id="KW-0349">Heme</keyword>
<dbReference type="GO" id="GO:0005344">
    <property type="term" value="F:oxygen carrier activity"/>
    <property type="evidence" value="ECO:0007669"/>
    <property type="project" value="InterPro"/>
</dbReference>
<evidence type="ECO:0000256" key="5">
    <source>
        <dbReference type="ARBA" id="ARBA00034496"/>
    </source>
</evidence>
<protein>
    <submittedName>
        <fullName evidence="6">Group II truncated hemoglobin</fullName>
    </submittedName>
</protein>
<evidence type="ECO:0000256" key="4">
    <source>
        <dbReference type="ARBA" id="ARBA00023004"/>
    </source>
</evidence>
<proteinExistence type="inferred from homology"/>
<dbReference type="PANTHER" id="PTHR47366">
    <property type="entry name" value="TWO-ON-TWO HEMOGLOBIN-3"/>
    <property type="match status" value="1"/>
</dbReference>
<reference evidence="6 7" key="1">
    <citation type="submission" date="2020-04" db="EMBL/GenBank/DDBJ databases">
        <title>Thalassotalea sp. M1531, isolated from the surface of marine red alga.</title>
        <authorList>
            <person name="Pang L."/>
            <person name="Lu D.-C."/>
        </authorList>
    </citation>
    <scope>NUCLEOTIDE SEQUENCE [LARGE SCALE GENOMIC DNA]</scope>
    <source>
        <strain evidence="6 7">M1531</strain>
    </source>
</reference>
<dbReference type="PANTHER" id="PTHR47366:SF1">
    <property type="entry name" value="TWO-ON-TWO HEMOGLOBIN-3"/>
    <property type="match status" value="1"/>
</dbReference>
<sequence>MLFGIKKLFSTTNKSETSSASTFSSNETSSSKTPYDLIGKEAGVKNLVNAFYDEMESNIHLQELLATHQLPLDNIRQKFFEYLSGWLGGPPLFEQKYGHPRLRQRHMHVKVTKKQSDLWMLCMNIALNKTVENKVLKQHLRQAFGQLANHMINH</sequence>
<dbReference type="InterPro" id="IPR012292">
    <property type="entry name" value="Globin/Proto"/>
</dbReference>
<dbReference type="SUPFAM" id="SSF46458">
    <property type="entry name" value="Globin-like"/>
    <property type="match status" value="1"/>
</dbReference>
<keyword evidence="7" id="KW-1185">Reference proteome</keyword>